<dbReference type="STRING" id="3750.A0A498IHQ0"/>
<dbReference type="InterPro" id="IPR032675">
    <property type="entry name" value="LRR_dom_sf"/>
</dbReference>
<comment type="caution">
    <text evidence="2">The sequence shown here is derived from an EMBL/GenBank/DDBJ whole genome shotgun (WGS) entry which is preliminary data.</text>
</comment>
<dbReference type="InterPro" id="IPR055411">
    <property type="entry name" value="LRR_FXL15/At3g58940/PEG3-like"/>
</dbReference>
<gene>
    <name evidence="2" type="ORF">DVH24_035115</name>
</gene>
<feature type="domain" description="F-box/LRR-repeat protein 15/At3g58940/PEG3-like LRR" evidence="1">
    <location>
        <begin position="91"/>
        <end position="248"/>
    </location>
</feature>
<dbReference type="PANTHER" id="PTHR31900:SF32">
    <property type="entry name" value="F-BOX_RNI_FBD-LIKE DOMAIN PROTEIN"/>
    <property type="match status" value="1"/>
</dbReference>
<evidence type="ECO:0000313" key="3">
    <source>
        <dbReference type="Proteomes" id="UP000290289"/>
    </source>
</evidence>
<protein>
    <recommendedName>
        <fullName evidence="1">F-box/LRR-repeat protein 15/At3g58940/PEG3-like LRR domain-containing protein</fullName>
    </recommendedName>
</protein>
<dbReference type="Proteomes" id="UP000290289">
    <property type="component" value="Chromosome 12"/>
</dbReference>
<name>A0A498IHQ0_MALDO</name>
<sequence>MSFLSKQWAGVWCSSSVLDFDEGGYDESFDCRDNLGDRHRKFINNILKRYLKFCGHDKQKKLRLDKLRLHMTGYLLTEDTTIVVELLSCSFERNVKELDINLRPCRLFQRNWHEKKNYYCLSRTTFLDAKSITTLCLSYVRIKDIRNANDGPMDHISQLLPSLKRMCLKTVHFDKHALRYLICECPCIEYLSLTSCSFDDDREDALSMFYLSSYSLKFLEVKYCKATDIRVDETINLESFTFVSSKFLPVDNIILRNSHNLKHINIHAHYLEKLYVFESDRSLEATINTPNLNSVHFIGYLTSKISLKAPNLCKATILLWDFWDVQFPTAFNGAWKHLPVLARFLKEFGRSKNLDLIVADFKNVIFPTEFRSTSSCAILPGLNNNIALRVSNYLETDSDISELEDSLTWIAPSARISWGMPVVLDTKLSLSSPKVTLGSPSVPFEV</sequence>
<dbReference type="Gene3D" id="3.80.10.10">
    <property type="entry name" value="Ribonuclease Inhibitor"/>
    <property type="match status" value="1"/>
</dbReference>
<keyword evidence="3" id="KW-1185">Reference proteome</keyword>
<reference evidence="2 3" key="1">
    <citation type="submission" date="2018-10" db="EMBL/GenBank/DDBJ databases">
        <title>A high-quality apple genome assembly.</title>
        <authorList>
            <person name="Hu J."/>
        </authorList>
    </citation>
    <scope>NUCLEOTIDE SEQUENCE [LARGE SCALE GENOMIC DNA]</scope>
    <source>
        <strain evidence="3">cv. HFTH1</strain>
        <tissue evidence="2">Young leaf</tissue>
    </source>
</reference>
<dbReference type="AlphaFoldDB" id="A0A498IHQ0"/>
<dbReference type="EMBL" id="RDQH01000338">
    <property type="protein sequence ID" value="RXH81694.1"/>
    <property type="molecule type" value="Genomic_DNA"/>
</dbReference>
<organism evidence="2 3">
    <name type="scientific">Malus domestica</name>
    <name type="common">Apple</name>
    <name type="synonym">Pyrus malus</name>
    <dbReference type="NCBI Taxonomy" id="3750"/>
    <lineage>
        <taxon>Eukaryota</taxon>
        <taxon>Viridiplantae</taxon>
        <taxon>Streptophyta</taxon>
        <taxon>Embryophyta</taxon>
        <taxon>Tracheophyta</taxon>
        <taxon>Spermatophyta</taxon>
        <taxon>Magnoliopsida</taxon>
        <taxon>eudicotyledons</taxon>
        <taxon>Gunneridae</taxon>
        <taxon>Pentapetalae</taxon>
        <taxon>rosids</taxon>
        <taxon>fabids</taxon>
        <taxon>Rosales</taxon>
        <taxon>Rosaceae</taxon>
        <taxon>Amygdaloideae</taxon>
        <taxon>Maleae</taxon>
        <taxon>Malus</taxon>
    </lineage>
</organism>
<evidence type="ECO:0000259" key="1">
    <source>
        <dbReference type="Pfam" id="PF24758"/>
    </source>
</evidence>
<proteinExistence type="predicted"/>
<evidence type="ECO:0000313" key="2">
    <source>
        <dbReference type="EMBL" id="RXH81694.1"/>
    </source>
</evidence>
<dbReference type="SUPFAM" id="SSF52047">
    <property type="entry name" value="RNI-like"/>
    <property type="match status" value="1"/>
</dbReference>
<dbReference type="InterPro" id="IPR050232">
    <property type="entry name" value="FBL13/AtMIF1-like"/>
</dbReference>
<accession>A0A498IHQ0</accession>
<dbReference type="PANTHER" id="PTHR31900">
    <property type="entry name" value="F-BOX/RNI SUPERFAMILY PROTEIN-RELATED"/>
    <property type="match status" value="1"/>
</dbReference>
<dbReference type="Pfam" id="PF24758">
    <property type="entry name" value="LRR_At5g56370"/>
    <property type="match status" value="1"/>
</dbReference>